<proteinExistence type="predicted"/>
<sequence length="75" mass="8905">MMKQITPEMNLDIYRTLMKMSVVIVRLGGKSVKIMAEYEEACREFHRDIFMVEIKVNPDNAEETLLKWLRVDDQL</sequence>
<reference evidence="1 2" key="1">
    <citation type="submission" date="2022-04" db="EMBL/GenBank/DDBJ databases">
        <title>Chromosome-level reference genomes for two strains of Caenorhabditis briggsae: an improved platform for comparative genomics.</title>
        <authorList>
            <person name="Stevens L."/>
            <person name="Andersen E."/>
        </authorList>
    </citation>
    <scope>NUCLEOTIDE SEQUENCE [LARGE SCALE GENOMIC DNA]</scope>
    <source>
        <strain evidence="1">VX34</strain>
        <tissue evidence="1">Whole-organism</tissue>
    </source>
</reference>
<dbReference type="AlphaFoldDB" id="A0AAE9E331"/>
<dbReference type="Proteomes" id="UP000829354">
    <property type="component" value="Chromosome I"/>
</dbReference>
<dbReference type="EMBL" id="CP092620">
    <property type="protein sequence ID" value="UMM14081.1"/>
    <property type="molecule type" value="Genomic_DNA"/>
</dbReference>
<evidence type="ECO:0000313" key="2">
    <source>
        <dbReference type="Proteomes" id="UP000829354"/>
    </source>
</evidence>
<evidence type="ECO:0000313" key="1">
    <source>
        <dbReference type="EMBL" id="UMM14081.1"/>
    </source>
</evidence>
<gene>
    <name evidence="1" type="ORF">L5515_002041</name>
</gene>
<accession>A0AAE9E331</accession>
<keyword evidence="2" id="KW-1185">Reference proteome</keyword>
<name>A0AAE9E331_CAEBR</name>
<organism evidence="1 2">
    <name type="scientific">Caenorhabditis briggsae</name>
    <dbReference type="NCBI Taxonomy" id="6238"/>
    <lineage>
        <taxon>Eukaryota</taxon>
        <taxon>Metazoa</taxon>
        <taxon>Ecdysozoa</taxon>
        <taxon>Nematoda</taxon>
        <taxon>Chromadorea</taxon>
        <taxon>Rhabditida</taxon>
        <taxon>Rhabditina</taxon>
        <taxon>Rhabditomorpha</taxon>
        <taxon>Rhabditoidea</taxon>
        <taxon>Rhabditidae</taxon>
        <taxon>Peloderinae</taxon>
        <taxon>Caenorhabditis</taxon>
    </lineage>
</organism>
<protein>
    <submittedName>
        <fullName evidence="1">Uncharacterized protein</fullName>
    </submittedName>
</protein>